<organism evidence="2 3">
    <name type="scientific">Paraphaeosphaeria minitans</name>
    <dbReference type="NCBI Taxonomy" id="565426"/>
    <lineage>
        <taxon>Eukaryota</taxon>
        <taxon>Fungi</taxon>
        <taxon>Dikarya</taxon>
        <taxon>Ascomycota</taxon>
        <taxon>Pezizomycotina</taxon>
        <taxon>Dothideomycetes</taxon>
        <taxon>Pleosporomycetidae</taxon>
        <taxon>Pleosporales</taxon>
        <taxon>Massarineae</taxon>
        <taxon>Didymosphaeriaceae</taxon>
        <taxon>Paraphaeosphaeria</taxon>
    </lineage>
</organism>
<dbReference type="AlphaFoldDB" id="A0A9P6G601"/>
<reference evidence="2" key="1">
    <citation type="journal article" date="2020" name="Mol. Plant Microbe Interact.">
        <title>Genome Sequence of the Biocontrol Agent Coniothyrium minitans strain Conio (IMI 134523).</title>
        <authorList>
            <person name="Patel D."/>
            <person name="Shittu T.A."/>
            <person name="Baroncelli R."/>
            <person name="Muthumeenakshi S."/>
            <person name="Osborne T.H."/>
            <person name="Janganan T.K."/>
            <person name="Sreenivasaprasad S."/>
        </authorList>
    </citation>
    <scope>NUCLEOTIDE SEQUENCE</scope>
    <source>
        <strain evidence="2">Conio</strain>
    </source>
</reference>
<dbReference type="Proteomes" id="UP000756921">
    <property type="component" value="Unassembled WGS sequence"/>
</dbReference>
<keyword evidence="3" id="KW-1185">Reference proteome</keyword>
<name>A0A9P6G601_9PLEO</name>
<proteinExistence type="predicted"/>
<evidence type="ECO:0000313" key="3">
    <source>
        <dbReference type="Proteomes" id="UP000756921"/>
    </source>
</evidence>
<protein>
    <submittedName>
        <fullName evidence="2">Uncharacterized protein</fullName>
    </submittedName>
</protein>
<feature type="region of interest" description="Disordered" evidence="1">
    <location>
        <begin position="169"/>
        <end position="188"/>
    </location>
</feature>
<dbReference type="EMBL" id="WJXW01000017">
    <property type="protein sequence ID" value="KAF9729163.1"/>
    <property type="molecule type" value="Genomic_DNA"/>
</dbReference>
<sequence length="306" mass="34518">MGWIPIWEKGGRRQYHVNDGLMRRHLPDINSTYAPYIELTTLAQTVSRFSSGLLRSNQALGPLRSFFNTAEKTANKDDLPSNVYNHLSNMMQRGSAMHKIRNHFTTIAYLCGRGRAPSIPDYLTSFIVQHAHDIVGEDYPHLRDWEHAIKSLTSLGPTTAALNELSRARNLGPRYPTQIPPSYSPSYYPRSPNYGMTSPYRGRSPARNGPRFHGRTMPPTMYPVPPLAPPSYLAIPASRGIMSGFPSPSVFAQDPLEAEIEDMRVNQLYLEEQMAQLQLDHQVLEEEVVQQQVGGYALQPQLTWPS</sequence>
<evidence type="ECO:0000256" key="1">
    <source>
        <dbReference type="SAM" id="MobiDB-lite"/>
    </source>
</evidence>
<comment type="caution">
    <text evidence="2">The sequence shown here is derived from an EMBL/GenBank/DDBJ whole genome shotgun (WGS) entry which is preliminary data.</text>
</comment>
<dbReference type="OrthoDB" id="3778876at2759"/>
<accession>A0A9P6G601</accession>
<gene>
    <name evidence="2" type="ORF">PMIN01_12853</name>
</gene>
<evidence type="ECO:0000313" key="2">
    <source>
        <dbReference type="EMBL" id="KAF9729163.1"/>
    </source>
</evidence>